<accession>A0A7I8KEW6</accession>
<dbReference type="Pfam" id="PF01535">
    <property type="entry name" value="PPR"/>
    <property type="match status" value="3"/>
</dbReference>
<dbReference type="PROSITE" id="PS51375">
    <property type="entry name" value="PPR"/>
    <property type="match status" value="4"/>
</dbReference>
<dbReference type="NCBIfam" id="TIGR00756">
    <property type="entry name" value="PPR"/>
    <property type="match status" value="4"/>
</dbReference>
<dbReference type="InterPro" id="IPR046848">
    <property type="entry name" value="E_motif"/>
</dbReference>
<dbReference type="Pfam" id="PF13041">
    <property type="entry name" value="PPR_2"/>
    <property type="match status" value="2"/>
</dbReference>
<keyword evidence="1" id="KW-0677">Repeat</keyword>
<dbReference type="InterPro" id="IPR046960">
    <property type="entry name" value="PPR_At4g14850-like_plant"/>
</dbReference>
<keyword evidence="4" id="KW-1185">Reference proteome</keyword>
<feature type="repeat" description="PPR" evidence="2">
    <location>
        <begin position="293"/>
        <end position="327"/>
    </location>
</feature>
<dbReference type="InterPro" id="IPR002885">
    <property type="entry name" value="PPR_rpt"/>
</dbReference>
<evidence type="ECO:0000256" key="1">
    <source>
        <dbReference type="ARBA" id="ARBA00022737"/>
    </source>
</evidence>
<reference evidence="3" key="1">
    <citation type="submission" date="2020-02" db="EMBL/GenBank/DDBJ databases">
        <authorList>
            <person name="Scholz U."/>
            <person name="Mascher M."/>
            <person name="Fiebig A."/>
        </authorList>
    </citation>
    <scope>NUCLEOTIDE SEQUENCE</scope>
</reference>
<dbReference type="Proteomes" id="UP000663760">
    <property type="component" value="Chromosome 5"/>
</dbReference>
<gene>
    <name evidence="3" type="ORF">SI8410_05006291</name>
</gene>
<organism evidence="3 4">
    <name type="scientific">Spirodela intermedia</name>
    <name type="common">Intermediate duckweed</name>
    <dbReference type="NCBI Taxonomy" id="51605"/>
    <lineage>
        <taxon>Eukaryota</taxon>
        <taxon>Viridiplantae</taxon>
        <taxon>Streptophyta</taxon>
        <taxon>Embryophyta</taxon>
        <taxon>Tracheophyta</taxon>
        <taxon>Spermatophyta</taxon>
        <taxon>Magnoliopsida</taxon>
        <taxon>Liliopsida</taxon>
        <taxon>Araceae</taxon>
        <taxon>Lemnoideae</taxon>
        <taxon>Spirodela</taxon>
    </lineage>
</organism>
<dbReference type="PANTHER" id="PTHR47926">
    <property type="entry name" value="PENTATRICOPEPTIDE REPEAT-CONTAINING PROTEIN"/>
    <property type="match status" value="1"/>
</dbReference>
<evidence type="ECO:0000256" key="2">
    <source>
        <dbReference type="PROSITE-ProRule" id="PRU00708"/>
    </source>
</evidence>
<dbReference type="AlphaFoldDB" id="A0A7I8KEW6"/>
<sequence>MLRRRQLLHPPPSARAYSAAVAAAELKSLLQGPIPTRHLLQIHGRVFRVGAHQDDLIATRLIGQHLPRLAPRLLRLLSNAGIFPFNAAIRVLADSGSSAAAFSVFRTLKRRSISPNAFTFSFLLKACFFQSSHGLETRQVHAQIFKHGLEEDPPLCNGLLSAYAKGADDLSNAQKLFEGMPERRIAVSVWSCLIRGLAQGDRPVEALSLFLRMREERLSPEDDTMVAVLSACSKIQDIEIWIELLLSSRRPADADDPIDIILIYLCGKLGEIERSRVIFDAVVQRSGRRTRMSIILWNCMISACAQNSRPAQAVDLFHRLVSSPDHPKANHVTMASILPAIAEIGDLELGRWAHRFMEADSRRQGVLRSNSILATAFVDMFCKCGSPEEARKIFGGIASKDAICFNAMMAGLAVNGRGAEALQLFAEMREMGVRPNGSSFVALLSACNHAGMVAEGRRLFEEMQRRHSIRPEAEHYACYVDLLARSGRIEDAAAVVEAAAAAEQNEQVLGAILSGCLVHGRVEQAMEGGRKLVEEGPEIAAGYVMLSNACAAGGRWEEVAGVRGLMVQRGLRKEPACSWITLGGVTREFHVGCLDWMEFHIVQEIWKACELV</sequence>
<dbReference type="EMBL" id="LR746268">
    <property type="protein sequence ID" value="CAA7395628.1"/>
    <property type="molecule type" value="Genomic_DNA"/>
</dbReference>
<evidence type="ECO:0000313" key="3">
    <source>
        <dbReference type="EMBL" id="CAA7395628.1"/>
    </source>
</evidence>
<feature type="repeat" description="PPR" evidence="2">
    <location>
        <begin position="436"/>
        <end position="466"/>
    </location>
</feature>
<feature type="repeat" description="PPR" evidence="2">
    <location>
        <begin position="401"/>
        <end position="435"/>
    </location>
</feature>
<dbReference type="OrthoDB" id="1865464at2759"/>
<dbReference type="Gene3D" id="1.25.40.10">
    <property type="entry name" value="Tetratricopeptide repeat domain"/>
    <property type="match status" value="3"/>
</dbReference>
<dbReference type="Pfam" id="PF20431">
    <property type="entry name" value="E_motif"/>
    <property type="match status" value="1"/>
</dbReference>
<name>A0A7I8KEW6_SPIIN</name>
<dbReference type="GO" id="GO:0009451">
    <property type="term" value="P:RNA modification"/>
    <property type="evidence" value="ECO:0007669"/>
    <property type="project" value="InterPro"/>
</dbReference>
<feature type="repeat" description="PPR" evidence="2">
    <location>
        <begin position="186"/>
        <end position="220"/>
    </location>
</feature>
<evidence type="ECO:0000313" key="4">
    <source>
        <dbReference type="Proteomes" id="UP000663760"/>
    </source>
</evidence>
<dbReference type="FunFam" id="1.25.40.10:FF:001093">
    <property type="entry name" value="Pentatricopeptide repeat-containing protein At2g34400"/>
    <property type="match status" value="1"/>
</dbReference>
<dbReference type="InterPro" id="IPR011990">
    <property type="entry name" value="TPR-like_helical_dom_sf"/>
</dbReference>
<dbReference type="GO" id="GO:0003723">
    <property type="term" value="F:RNA binding"/>
    <property type="evidence" value="ECO:0007669"/>
    <property type="project" value="InterPro"/>
</dbReference>
<protein>
    <submittedName>
        <fullName evidence="3">Uncharacterized protein</fullName>
    </submittedName>
</protein>
<proteinExistence type="predicted"/>